<accession>C0INQ0</accession>
<evidence type="ECO:0000256" key="1">
    <source>
        <dbReference type="SAM" id="SignalP"/>
    </source>
</evidence>
<evidence type="ECO:0000313" key="2">
    <source>
        <dbReference type="EMBL" id="ACN58936.1"/>
    </source>
</evidence>
<dbReference type="AlphaFoldDB" id="C0INQ0"/>
<protein>
    <submittedName>
        <fullName evidence="2">Uncharacterized protein</fullName>
    </submittedName>
</protein>
<keyword evidence="1" id="KW-0732">Signal</keyword>
<name>C0INQ0_9BACT</name>
<gene>
    <name evidence="2" type="ORF">AKSOIL_0094</name>
</gene>
<reference evidence="2" key="1">
    <citation type="journal article" date="2009" name="ISME J.">
        <title>Functional metagenomics reveals diverse beta-lactamases in a remote Alaskan soil.</title>
        <authorList>
            <person name="Allen H.K."/>
            <person name="Moe L.A."/>
            <person name="Rodbumrer J."/>
            <person name="Gaarder A."/>
            <person name="Handelsman J."/>
        </authorList>
    </citation>
    <scope>NUCLEOTIDE SEQUENCE</scope>
</reference>
<sequence length="160" mass="16800">MRLSTAILAAVFAFGIAHAKAAEAPADWVEVAAGAMFTVKAPPGTTFERIRTGDAFAGAFHGAGFDLAVEFGYKRDDVTTLAKIAMPQMAKVTIDSKPGTVVTGTASDPAHPYYAGLHVPAVENDIIGPLSLVINGTADKPETRATVERIYDSISFGFKN</sequence>
<feature type="chain" id="PRO_5002898624" evidence="1">
    <location>
        <begin position="20"/>
        <end position="160"/>
    </location>
</feature>
<proteinExistence type="predicted"/>
<organism evidence="2">
    <name type="scientific">uncultured bacterium BLR7</name>
    <dbReference type="NCBI Taxonomy" id="506523"/>
    <lineage>
        <taxon>Bacteria</taxon>
        <taxon>environmental samples</taxon>
    </lineage>
</organism>
<dbReference type="EMBL" id="EU408356">
    <property type="protein sequence ID" value="ACN58936.1"/>
    <property type="molecule type" value="Genomic_DNA"/>
</dbReference>
<feature type="signal peptide" evidence="1">
    <location>
        <begin position="1"/>
        <end position="19"/>
    </location>
</feature>